<dbReference type="NCBIfam" id="NF005942">
    <property type="entry name" value="PRK07994.1"/>
    <property type="match status" value="1"/>
</dbReference>
<keyword evidence="9 11" id="KW-0239">DNA-directed DNA polymerase</keyword>
<evidence type="ECO:0000259" key="13">
    <source>
        <dbReference type="SMART" id="SM00382"/>
    </source>
</evidence>
<evidence type="ECO:0000256" key="7">
    <source>
        <dbReference type="ARBA" id="ARBA00022833"/>
    </source>
</evidence>
<dbReference type="CDD" id="cd18137">
    <property type="entry name" value="HLD_clamp_pol_III_gamma_tau"/>
    <property type="match status" value="1"/>
</dbReference>
<comment type="similarity">
    <text evidence="1 11">Belongs to the DnaX/STICHEL family.</text>
</comment>
<evidence type="ECO:0000256" key="6">
    <source>
        <dbReference type="ARBA" id="ARBA00022741"/>
    </source>
</evidence>
<dbReference type="GO" id="GO:0003887">
    <property type="term" value="F:DNA-directed DNA polymerase activity"/>
    <property type="evidence" value="ECO:0007669"/>
    <property type="project" value="UniProtKB-KW"/>
</dbReference>
<dbReference type="Pfam" id="PF12170">
    <property type="entry name" value="DNA_pol3_tau_5"/>
    <property type="match status" value="1"/>
</dbReference>
<evidence type="ECO:0000256" key="8">
    <source>
        <dbReference type="ARBA" id="ARBA00022840"/>
    </source>
</evidence>
<dbReference type="Gene3D" id="3.40.50.300">
    <property type="entry name" value="P-loop containing nucleotide triphosphate hydrolases"/>
    <property type="match status" value="1"/>
</dbReference>
<name>A0A520RXY5_9GAMM</name>
<evidence type="ECO:0000256" key="9">
    <source>
        <dbReference type="ARBA" id="ARBA00022932"/>
    </source>
</evidence>
<comment type="catalytic activity">
    <reaction evidence="10 11">
        <text>DNA(n) + a 2'-deoxyribonucleoside 5'-triphosphate = DNA(n+1) + diphosphate</text>
        <dbReference type="Rhea" id="RHEA:22508"/>
        <dbReference type="Rhea" id="RHEA-COMP:17339"/>
        <dbReference type="Rhea" id="RHEA-COMP:17340"/>
        <dbReference type="ChEBI" id="CHEBI:33019"/>
        <dbReference type="ChEBI" id="CHEBI:61560"/>
        <dbReference type="ChEBI" id="CHEBI:173112"/>
        <dbReference type="EC" id="2.7.7.7"/>
    </reaction>
</comment>
<comment type="function">
    <text evidence="11">DNA polymerase III is a complex, multichain enzyme responsible for most of the replicative synthesis in bacteria. This DNA polymerase also exhibits 3' to 5' exonuclease activity.</text>
</comment>
<dbReference type="Gene3D" id="3.30.300.150">
    <property type="entry name" value="DNA polymerase III, tau subunit, domain V"/>
    <property type="match status" value="1"/>
</dbReference>
<proteinExistence type="inferred from homology"/>
<sequence>MTYQVLARKYRPSNFVELEGQEHVLKALVNSLESNRLHHAYLFSGTRGVGKTTIARILAKCLNCDNGVTSKPCGQCASCSEIAEGRSVDLIEVDAASRTGVDDMRELLENVQYMPTSARFKVYLIDEVHMLSRNSFNAMLKTLEEPPEHVKFLFATTDPKKLPITVLSRCLQFNLKNMSPEQVVNYLSIVLGKEKIPCEQSALWHLGWAADGSMRDALSLTDQAISYSDGDITESNVKSMLGSLDQQDMYRLLESVVARDADQVLSQINEMAQFAPDFSALLDDLLGLLHRLQIRGLAPNALDNSYGDRDVLESLSGLVTNEDIQLLYQIGINGRRDMPYAPNERSGFEMTLLRMIAFTPLDIGGSGPLAKGDGINATSPVSDILDNLKHGPKKQFTRGVEDRIRRDASNTSEKKGSPSQTQSLVAGPEPEPEPADSSSYKSLEQDVPKLQETAGPLNIAGMSWHDILTKLQLGGVTKTLATNCSLEGYGDESINLLLNEKHASLLDEAHERRISRALTELTGRVFDVNIKIGVIKDETPAEVSARRLREIHAEAEEVMQNDEVIQTLIQDFDGKLDRDSIKPNRLGDL</sequence>
<evidence type="ECO:0000256" key="4">
    <source>
        <dbReference type="ARBA" id="ARBA00022705"/>
    </source>
</evidence>
<feature type="domain" description="AAA+ ATPase" evidence="13">
    <location>
        <begin position="37"/>
        <end position="179"/>
    </location>
</feature>
<comment type="subunit">
    <text evidence="11">DNA polymerase III contains a core (composed of alpha, epsilon and theta chains) that associates with a tau subunit. This core dimerizes to form the POLIII' complex. PolIII' associates with the gamma complex (composed of gamma, delta, delta', psi and chi chains) and with the beta chain to form the complete DNA polymerase III complex.</text>
</comment>
<evidence type="ECO:0000256" key="11">
    <source>
        <dbReference type="RuleBase" id="RU364063"/>
    </source>
</evidence>
<dbReference type="GO" id="GO:0006261">
    <property type="term" value="P:DNA-templated DNA replication"/>
    <property type="evidence" value="ECO:0007669"/>
    <property type="project" value="TreeGrafter"/>
</dbReference>
<dbReference type="InterPro" id="IPR050238">
    <property type="entry name" value="DNA_Rep/Repair_Clamp_Loader"/>
</dbReference>
<dbReference type="FunFam" id="1.10.8.60:FF:000013">
    <property type="entry name" value="DNA polymerase III subunit gamma/tau"/>
    <property type="match status" value="1"/>
</dbReference>
<organism evidence="14 15">
    <name type="scientific">OM182 bacterium</name>
    <dbReference type="NCBI Taxonomy" id="2510334"/>
    <lineage>
        <taxon>Bacteria</taxon>
        <taxon>Pseudomonadati</taxon>
        <taxon>Pseudomonadota</taxon>
        <taxon>Gammaproteobacteria</taxon>
        <taxon>OMG group</taxon>
        <taxon>OM182 clade</taxon>
    </lineage>
</organism>
<dbReference type="GO" id="GO:0005524">
    <property type="term" value="F:ATP binding"/>
    <property type="evidence" value="ECO:0007669"/>
    <property type="project" value="UniProtKB-KW"/>
</dbReference>
<gene>
    <name evidence="11" type="primary">dnaX</name>
    <name evidence="14" type="ORF">EVA68_07790</name>
</gene>
<reference evidence="14 15" key="1">
    <citation type="submission" date="2019-02" db="EMBL/GenBank/DDBJ databases">
        <title>Prokaryotic population dynamics and viral predation in marine succession experiment using metagenomics: the confinement effect.</title>
        <authorList>
            <person name="Haro-Moreno J.M."/>
            <person name="Rodriguez-Valera F."/>
            <person name="Lopez-Perez M."/>
        </authorList>
    </citation>
    <scope>NUCLEOTIDE SEQUENCE [LARGE SCALE GENOMIC DNA]</scope>
    <source>
        <strain evidence="14">MED-G157</strain>
    </source>
</reference>
<feature type="compositionally biased region" description="Basic and acidic residues" evidence="12">
    <location>
        <begin position="399"/>
        <end position="416"/>
    </location>
</feature>
<keyword evidence="3 11" id="KW-0548">Nucleotidyltransferase</keyword>
<keyword evidence="2 11" id="KW-0808">Transferase</keyword>
<dbReference type="Pfam" id="PF12169">
    <property type="entry name" value="DNA_pol3_gamma3"/>
    <property type="match status" value="1"/>
</dbReference>
<dbReference type="GO" id="GO:0003677">
    <property type="term" value="F:DNA binding"/>
    <property type="evidence" value="ECO:0007669"/>
    <property type="project" value="InterPro"/>
</dbReference>
<dbReference type="FunFam" id="3.40.50.300:FF:000014">
    <property type="entry name" value="DNA polymerase III subunit gamma/tau"/>
    <property type="match status" value="1"/>
</dbReference>
<dbReference type="InterPro" id="IPR045085">
    <property type="entry name" value="HLD_clamp_pol_III_gamma_tau"/>
</dbReference>
<dbReference type="PANTHER" id="PTHR11669">
    <property type="entry name" value="REPLICATION FACTOR C / DNA POLYMERASE III GAMMA-TAU SUBUNIT"/>
    <property type="match status" value="1"/>
</dbReference>
<protein>
    <recommendedName>
        <fullName evidence="11">DNA polymerase III subunit gamma/tau</fullName>
        <ecNumber evidence="11">2.7.7.7</ecNumber>
    </recommendedName>
</protein>
<dbReference type="SUPFAM" id="SSF52540">
    <property type="entry name" value="P-loop containing nucleoside triphosphate hydrolases"/>
    <property type="match status" value="1"/>
</dbReference>
<evidence type="ECO:0000313" key="15">
    <source>
        <dbReference type="Proteomes" id="UP000316199"/>
    </source>
</evidence>
<dbReference type="GO" id="GO:0046872">
    <property type="term" value="F:metal ion binding"/>
    <property type="evidence" value="ECO:0007669"/>
    <property type="project" value="UniProtKB-KW"/>
</dbReference>
<dbReference type="Proteomes" id="UP000316199">
    <property type="component" value="Unassembled WGS sequence"/>
</dbReference>
<evidence type="ECO:0000256" key="1">
    <source>
        <dbReference type="ARBA" id="ARBA00006360"/>
    </source>
</evidence>
<keyword evidence="8 11" id="KW-0067">ATP-binding</keyword>
<evidence type="ECO:0000256" key="12">
    <source>
        <dbReference type="SAM" id="MobiDB-lite"/>
    </source>
</evidence>
<dbReference type="InterPro" id="IPR003593">
    <property type="entry name" value="AAA+_ATPase"/>
</dbReference>
<evidence type="ECO:0000256" key="2">
    <source>
        <dbReference type="ARBA" id="ARBA00022679"/>
    </source>
</evidence>
<dbReference type="InterPro" id="IPR027417">
    <property type="entry name" value="P-loop_NTPase"/>
</dbReference>
<dbReference type="GO" id="GO:0009360">
    <property type="term" value="C:DNA polymerase III complex"/>
    <property type="evidence" value="ECO:0007669"/>
    <property type="project" value="InterPro"/>
</dbReference>
<dbReference type="InterPro" id="IPR022754">
    <property type="entry name" value="DNA_pol_III_gamma-3"/>
</dbReference>
<evidence type="ECO:0000256" key="3">
    <source>
        <dbReference type="ARBA" id="ARBA00022695"/>
    </source>
</evidence>
<dbReference type="Pfam" id="PF13177">
    <property type="entry name" value="DNA_pol3_delta2"/>
    <property type="match status" value="1"/>
</dbReference>
<dbReference type="InterPro" id="IPR021029">
    <property type="entry name" value="DNA_pol_III_tau_dom-5"/>
</dbReference>
<dbReference type="SMART" id="SM00382">
    <property type="entry name" value="AAA"/>
    <property type="match status" value="1"/>
</dbReference>
<feature type="region of interest" description="Disordered" evidence="12">
    <location>
        <begin position="383"/>
        <end position="446"/>
    </location>
</feature>
<dbReference type="PANTHER" id="PTHR11669:SF0">
    <property type="entry name" value="PROTEIN STICHEL-LIKE 2"/>
    <property type="match status" value="1"/>
</dbReference>
<dbReference type="PRINTS" id="PR00300">
    <property type="entry name" value="CLPPROTEASEA"/>
</dbReference>
<dbReference type="NCBIfam" id="TIGR02397">
    <property type="entry name" value="dnaX_nterm"/>
    <property type="match status" value="1"/>
</dbReference>
<dbReference type="NCBIfam" id="NF004046">
    <property type="entry name" value="PRK05563.1"/>
    <property type="match status" value="1"/>
</dbReference>
<dbReference type="InterPro" id="IPR012763">
    <property type="entry name" value="DNA_pol_III_sug/sutau_N"/>
</dbReference>
<dbReference type="Gene3D" id="1.10.8.60">
    <property type="match status" value="1"/>
</dbReference>
<dbReference type="InterPro" id="IPR038249">
    <property type="entry name" value="PolIII_tau_V_sf"/>
</dbReference>
<accession>A0A520RXY5</accession>
<evidence type="ECO:0000256" key="10">
    <source>
        <dbReference type="ARBA" id="ARBA00049244"/>
    </source>
</evidence>
<dbReference type="AlphaFoldDB" id="A0A520RXY5"/>
<keyword evidence="5" id="KW-0479">Metal-binding</keyword>
<dbReference type="FunFam" id="1.20.272.10:FF:000003">
    <property type="entry name" value="DNA polymerase III subunit gamma/tau"/>
    <property type="match status" value="1"/>
</dbReference>
<comment type="caution">
    <text evidence="14">The sequence shown here is derived from an EMBL/GenBank/DDBJ whole genome shotgun (WGS) entry which is preliminary data.</text>
</comment>
<keyword evidence="4 11" id="KW-0235">DNA replication</keyword>
<dbReference type="EC" id="2.7.7.7" evidence="11"/>
<keyword evidence="6 11" id="KW-0547">Nucleotide-binding</keyword>
<keyword evidence="7" id="KW-0862">Zinc</keyword>
<dbReference type="InterPro" id="IPR008921">
    <property type="entry name" value="DNA_pol3_clamp-load_cplx_C"/>
</dbReference>
<evidence type="ECO:0000313" key="14">
    <source>
        <dbReference type="EMBL" id="RZO75102.1"/>
    </source>
</evidence>
<dbReference type="EMBL" id="SHAG01000048">
    <property type="protein sequence ID" value="RZO75102.1"/>
    <property type="molecule type" value="Genomic_DNA"/>
</dbReference>
<dbReference type="CDD" id="cd00009">
    <property type="entry name" value="AAA"/>
    <property type="match status" value="1"/>
</dbReference>
<dbReference type="Gene3D" id="1.20.272.10">
    <property type="match status" value="1"/>
</dbReference>
<evidence type="ECO:0000256" key="5">
    <source>
        <dbReference type="ARBA" id="ARBA00022723"/>
    </source>
</evidence>
<dbReference type="SUPFAM" id="SSF48019">
    <property type="entry name" value="post-AAA+ oligomerization domain-like"/>
    <property type="match status" value="1"/>
</dbReference>
<dbReference type="InterPro" id="IPR001270">
    <property type="entry name" value="ClpA/B"/>
</dbReference>
<dbReference type="Pfam" id="PF22608">
    <property type="entry name" value="DNAX_ATPase_lid"/>
    <property type="match status" value="1"/>
</dbReference>